<accession>A0A6C0JT00</accession>
<name>A0A6C0JT00_9ZZZZ</name>
<protein>
    <recommendedName>
        <fullName evidence="1">VWFA domain-containing protein</fullName>
    </recommendedName>
</protein>
<dbReference type="CDD" id="cd00198">
    <property type="entry name" value="vWFA"/>
    <property type="match status" value="1"/>
</dbReference>
<dbReference type="InterPro" id="IPR036465">
    <property type="entry name" value="vWFA_dom_sf"/>
</dbReference>
<dbReference type="Gene3D" id="3.40.50.410">
    <property type="entry name" value="von Willebrand factor, type A domain"/>
    <property type="match status" value="1"/>
</dbReference>
<feature type="domain" description="VWFA" evidence="1">
    <location>
        <begin position="30"/>
        <end position="176"/>
    </location>
</feature>
<reference evidence="2" key="1">
    <citation type="journal article" date="2020" name="Nature">
        <title>Giant virus diversity and host interactions through global metagenomics.</title>
        <authorList>
            <person name="Schulz F."/>
            <person name="Roux S."/>
            <person name="Paez-Espino D."/>
            <person name="Jungbluth S."/>
            <person name="Walsh D.A."/>
            <person name="Denef V.J."/>
            <person name="McMahon K.D."/>
            <person name="Konstantinidis K.T."/>
            <person name="Eloe-Fadrosh E.A."/>
            <person name="Kyrpides N.C."/>
            <person name="Woyke T."/>
        </authorList>
    </citation>
    <scope>NUCLEOTIDE SEQUENCE</scope>
    <source>
        <strain evidence="2">GVMAG-S-1038524-41</strain>
    </source>
</reference>
<dbReference type="PROSITE" id="PS50234">
    <property type="entry name" value="VWFA"/>
    <property type="match status" value="1"/>
</dbReference>
<evidence type="ECO:0000259" key="1">
    <source>
        <dbReference type="PROSITE" id="PS50234"/>
    </source>
</evidence>
<dbReference type="InterPro" id="IPR002035">
    <property type="entry name" value="VWF_A"/>
</dbReference>
<dbReference type="SUPFAM" id="SSF53300">
    <property type="entry name" value="vWA-like"/>
    <property type="match status" value="1"/>
</dbReference>
<evidence type="ECO:0000313" key="2">
    <source>
        <dbReference type="EMBL" id="QHU07018.1"/>
    </source>
</evidence>
<proteinExistence type="predicted"/>
<organism evidence="2">
    <name type="scientific">viral metagenome</name>
    <dbReference type="NCBI Taxonomy" id="1070528"/>
    <lineage>
        <taxon>unclassified sequences</taxon>
        <taxon>metagenomes</taxon>
        <taxon>organismal metagenomes</taxon>
    </lineage>
</organism>
<dbReference type="AlphaFoldDB" id="A0A6C0JT00"/>
<dbReference type="Pfam" id="PF00092">
    <property type="entry name" value="VWA"/>
    <property type="match status" value="1"/>
</dbReference>
<dbReference type="EMBL" id="MN740671">
    <property type="protein sequence ID" value="QHU07018.1"/>
    <property type="molecule type" value="Genomic_DNA"/>
</dbReference>
<sequence length="310" mass="33947">MASNTIEKNIQIEITPEEQGEIKIESVTTDVIVILDKSGSMQNMGNEPVQSVNAFLEEQKKDSVDDDAVFTFTTFNTKSEVIVDHIPIVSADAIAEDSYKPGGGTALNDAVCFTIEAELKSDKPTNKVVLIITDGQENASQHYTTEDTRKMIADCQENHDWKFIFIGANIDAFATGHNISVDRAQCSQFVQNIPGDLLQMCRQTSCNVNDFRRARTDGFEPPELVAAPSMVYAVSCPVDEKDKVNAVMQMLAPIPLQRANAADCVYYTPIGEPLQFPTRGLGIRPGPIDDLDLPPLPSMLGRQTTGVGVY</sequence>
<dbReference type="SMART" id="SM00327">
    <property type="entry name" value="VWA"/>
    <property type="match status" value="1"/>
</dbReference>